<feature type="domain" description="Thymidylate kinase-like" evidence="12">
    <location>
        <begin position="13"/>
        <end position="200"/>
    </location>
</feature>
<dbReference type="InterPro" id="IPR039430">
    <property type="entry name" value="Thymidylate_kin-like_dom"/>
</dbReference>
<dbReference type="EC" id="2.7.4.9" evidence="2 11"/>
<accession>A0A7J5BG04</accession>
<comment type="similarity">
    <text evidence="1 11">Belongs to the thymidylate kinase family.</text>
</comment>
<evidence type="ECO:0000313" key="13">
    <source>
        <dbReference type="EMBL" id="KAB1644822.1"/>
    </source>
</evidence>
<dbReference type="PANTHER" id="PTHR10344">
    <property type="entry name" value="THYMIDYLATE KINASE"/>
    <property type="match status" value="1"/>
</dbReference>
<dbReference type="PANTHER" id="PTHR10344:SF4">
    <property type="entry name" value="UMP-CMP KINASE 2, MITOCHONDRIAL"/>
    <property type="match status" value="1"/>
</dbReference>
<proteinExistence type="inferred from homology"/>
<evidence type="ECO:0000313" key="14">
    <source>
        <dbReference type="Proteomes" id="UP000433493"/>
    </source>
</evidence>
<evidence type="ECO:0000256" key="8">
    <source>
        <dbReference type="ARBA" id="ARBA00022840"/>
    </source>
</evidence>
<dbReference type="InterPro" id="IPR027417">
    <property type="entry name" value="P-loop_NTPase"/>
</dbReference>
<evidence type="ECO:0000256" key="10">
    <source>
        <dbReference type="ARBA" id="ARBA00057735"/>
    </source>
</evidence>
<evidence type="ECO:0000256" key="7">
    <source>
        <dbReference type="ARBA" id="ARBA00022777"/>
    </source>
</evidence>
<keyword evidence="14" id="KW-1185">Reference proteome</keyword>
<keyword evidence="4 11" id="KW-0808">Transferase</keyword>
<comment type="function">
    <text evidence="10 11">Phosphorylation of dTMP to form dTDP in both de novo and salvage pathways of dTTP synthesis.</text>
</comment>
<keyword evidence="7 11" id="KW-0418">Kinase</keyword>
<dbReference type="EMBL" id="WBKB01000001">
    <property type="protein sequence ID" value="KAB1644822.1"/>
    <property type="molecule type" value="Genomic_DNA"/>
</dbReference>
<evidence type="ECO:0000256" key="9">
    <source>
        <dbReference type="ARBA" id="ARBA00048743"/>
    </source>
</evidence>
<evidence type="ECO:0000256" key="4">
    <source>
        <dbReference type="ARBA" id="ARBA00022679"/>
    </source>
</evidence>
<dbReference type="GO" id="GO:0005524">
    <property type="term" value="F:ATP binding"/>
    <property type="evidence" value="ECO:0007669"/>
    <property type="project" value="UniProtKB-UniRule"/>
</dbReference>
<dbReference type="HAMAP" id="MF_00165">
    <property type="entry name" value="Thymidylate_kinase"/>
    <property type="match status" value="1"/>
</dbReference>
<evidence type="ECO:0000256" key="5">
    <source>
        <dbReference type="ARBA" id="ARBA00022727"/>
    </source>
</evidence>
<dbReference type="AlphaFoldDB" id="A0A7J5BG04"/>
<sequence length="217" mass="23439">MGTVTTRGLFITFEGGDGAGKSTQVALLTEYLRGRELEVLHTREPGGTDLGLALREVLLHSENEIVPRAEALIYAADRANNIATRVRPALERGAIVLQDRYLDSSVAYQGSGRDLGAEEIRDLSLWATEGLLPDVSVLLDIDPVSGRERVAAQRGGLDRLEAESRDFHERVRAKFLELAAAEPSRFLVVDASLAPEAIAELVQARVDAALAAREVGA</sequence>
<comment type="caution">
    <text evidence="13">The sequence shown here is derived from an EMBL/GenBank/DDBJ whole genome shotgun (WGS) entry which is preliminary data.</text>
</comment>
<evidence type="ECO:0000256" key="2">
    <source>
        <dbReference type="ARBA" id="ARBA00012980"/>
    </source>
</evidence>
<dbReference type="GO" id="GO:0006233">
    <property type="term" value="P:dTDP biosynthetic process"/>
    <property type="evidence" value="ECO:0007669"/>
    <property type="project" value="InterPro"/>
</dbReference>
<dbReference type="GO" id="GO:0004798">
    <property type="term" value="F:dTMP kinase activity"/>
    <property type="evidence" value="ECO:0007669"/>
    <property type="project" value="UniProtKB-UniRule"/>
</dbReference>
<dbReference type="SUPFAM" id="SSF52540">
    <property type="entry name" value="P-loop containing nucleoside triphosphate hydrolases"/>
    <property type="match status" value="1"/>
</dbReference>
<comment type="catalytic activity">
    <reaction evidence="9 11">
        <text>dTMP + ATP = dTDP + ADP</text>
        <dbReference type="Rhea" id="RHEA:13517"/>
        <dbReference type="ChEBI" id="CHEBI:30616"/>
        <dbReference type="ChEBI" id="CHEBI:58369"/>
        <dbReference type="ChEBI" id="CHEBI:63528"/>
        <dbReference type="ChEBI" id="CHEBI:456216"/>
        <dbReference type="EC" id="2.7.4.9"/>
    </reaction>
</comment>
<evidence type="ECO:0000256" key="1">
    <source>
        <dbReference type="ARBA" id="ARBA00009776"/>
    </source>
</evidence>
<dbReference type="NCBIfam" id="TIGR00041">
    <property type="entry name" value="DTMP_kinase"/>
    <property type="match status" value="1"/>
</dbReference>
<dbReference type="CDD" id="cd01672">
    <property type="entry name" value="TMPK"/>
    <property type="match status" value="1"/>
</dbReference>
<dbReference type="Pfam" id="PF02223">
    <property type="entry name" value="Thymidylate_kin"/>
    <property type="match status" value="1"/>
</dbReference>
<reference evidence="13 14" key="1">
    <citation type="submission" date="2019-09" db="EMBL/GenBank/DDBJ databases">
        <title>Phylogeny of genus Pseudoclavibacter and closely related genus.</title>
        <authorList>
            <person name="Li Y."/>
        </authorList>
    </citation>
    <scope>NUCLEOTIDE SEQUENCE [LARGE SCALE GENOMIC DNA]</scope>
    <source>
        <strain evidence="13 14">KCTC 13959</strain>
    </source>
</reference>
<dbReference type="Proteomes" id="UP000433493">
    <property type="component" value="Unassembled WGS sequence"/>
</dbReference>
<dbReference type="FunFam" id="3.40.50.300:FF:000225">
    <property type="entry name" value="Thymidylate kinase"/>
    <property type="match status" value="1"/>
</dbReference>
<keyword evidence="6 11" id="KW-0547">Nucleotide-binding</keyword>
<organism evidence="13 14">
    <name type="scientific">Gulosibacter chungangensis</name>
    <dbReference type="NCBI Taxonomy" id="979746"/>
    <lineage>
        <taxon>Bacteria</taxon>
        <taxon>Bacillati</taxon>
        <taxon>Actinomycetota</taxon>
        <taxon>Actinomycetes</taxon>
        <taxon>Micrococcales</taxon>
        <taxon>Microbacteriaceae</taxon>
        <taxon>Gulosibacter</taxon>
    </lineage>
</organism>
<gene>
    <name evidence="11" type="primary">tmk</name>
    <name evidence="13" type="ORF">F8O05_00650</name>
</gene>
<name>A0A7J5BG04_9MICO</name>
<dbReference type="RefSeq" id="WP_158050835.1">
    <property type="nucleotide sequence ID" value="NZ_WBKB01000001.1"/>
</dbReference>
<feature type="binding site" evidence="11">
    <location>
        <begin position="15"/>
        <end position="22"/>
    </location>
    <ligand>
        <name>ATP</name>
        <dbReference type="ChEBI" id="CHEBI:30616"/>
    </ligand>
</feature>
<protein>
    <recommendedName>
        <fullName evidence="3 11">Thymidylate kinase</fullName>
        <ecNumber evidence="2 11">2.7.4.9</ecNumber>
    </recommendedName>
    <alternativeName>
        <fullName evidence="11">dTMP kinase</fullName>
    </alternativeName>
</protein>
<dbReference type="GO" id="GO:0006235">
    <property type="term" value="P:dTTP biosynthetic process"/>
    <property type="evidence" value="ECO:0007669"/>
    <property type="project" value="UniProtKB-UniRule"/>
</dbReference>
<keyword evidence="8 11" id="KW-0067">ATP-binding</keyword>
<evidence type="ECO:0000256" key="11">
    <source>
        <dbReference type="HAMAP-Rule" id="MF_00165"/>
    </source>
</evidence>
<keyword evidence="5 11" id="KW-0545">Nucleotide biosynthesis</keyword>
<dbReference type="GO" id="GO:0005829">
    <property type="term" value="C:cytosol"/>
    <property type="evidence" value="ECO:0007669"/>
    <property type="project" value="TreeGrafter"/>
</dbReference>
<evidence type="ECO:0000256" key="6">
    <source>
        <dbReference type="ARBA" id="ARBA00022741"/>
    </source>
</evidence>
<dbReference type="OrthoDB" id="9774907at2"/>
<evidence type="ECO:0000256" key="3">
    <source>
        <dbReference type="ARBA" id="ARBA00017144"/>
    </source>
</evidence>
<evidence type="ECO:0000259" key="12">
    <source>
        <dbReference type="Pfam" id="PF02223"/>
    </source>
</evidence>
<dbReference type="GO" id="GO:0006227">
    <property type="term" value="P:dUDP biosynthetic process"/>
    <property type="evidence" value="ECO:0007669"/>
    <property type="project" value="TreeGrafter"/>
</dbReference>
<dbReference type="Gene3D" id="3.40.50.300">
    <property type="entry name" value="P-loop containing nucleotide triphosphate hydrolases"/>
    <property type="match status" value="1"/>
</dbReference>
<dbReference type="InterPro" id="IPR018094">
    <property type="entry name" value="Thymidylate_kinase"/>
</dbReference>